<organism evidence="1 2">
    <name type="scientific">Denitratisoma oestradiolicum</name>
    <dbReference type="NCBI Taxonomy" id="311182"/>
    <lineage>
        <taxon>Bacteria</taxon>
        <taxon>Pseudomonadati</taxon>
        <taxon>Pseudomonadota</taxon>
        <taxon>Betaproteobacteria</taxon>
        <taxon>Nitrosomonadales</taxon>
        <taxon>Sterolibacteriaceae</taxon>
        <taxon>Denitratisoma</taxon>
    </lineage>
</organism>
<proteinExistence type="predicted"/>
<dbReference type="KEGG" id="doe:DENOEST_1080"/>
<accession>A0A6S6XTZ7</accession>
<evidence type="ECO:0000313" key="2">
    <source>
        <dbReference type="Proteomes" id="UP000515733"/>
    </source>
</evidence>
<protein>
    <recommendedName>
        <fullName evidence="3">Transmembrane protein</fullName>
    </recommendedName>
</protein>
<keyword evidence="2" id="KW-1185">Reference proteome</keyword>
<name>A0A6S6XTZ7_9PROT</name>
<dbReference type="RefSeq" id="WP_232096446.1">
    <property type="nucleotide sequence ID" value="NZ_LR778301.1"/>
</dbReference>
<dbReference type="EMBL" id="LR778301">
    <property type="protein sequence ID" value="CAB1368245.1"/>
    <property type="molecule type" value="Genomic_DNA"/>
</dbReference>
<evidence type="ECO:0000313" key="1">
    <source>
        <dbReference type="EMBL" id="CAB1368245.1"/>
    </source>
</evidence>
<sequence length="184" mass="21029">MNSIHAMPDTVLDFWFKETAPRQWWIKSEDFDRLIESRFGGLLDAAENCELYGWRETAGGRLAEIIVLDQFSRNIHRDNPRAFANDRLALALAQTAVALKADLELDATQRAFLYMPYMHSESPLIHQLAVALFSQAGMEGNLEFELRHKAIIDRFGRYPHRNATLGRSSTPEEIEFLKTPGSSF</sequence>
<gene>
    <name evidence="1" type="ORF">DENOEST_1080</name>
</gene>
<dbReference type="Gene3D" id="1.25.40.10">
    <property type="entry name" value="Tetratricopeptide repeat domain"/>
    <property type="match status" value="1"/>
</dbReference>
<dbReference type="Pfam" id="PF06041">
    <property type="entry name" value="DUF924"/>
    <property type="match status" value="1"/>
</dbReference>
<dbReference type="Gene3D" id="1.20.58.320">
    <property type="entry name" value="TPR-like"/>
    <property type="match status" value="1"/>
</dbReference>
<evidence type="ECO:0008006" key="3">
    <source>
        <dbReference type="Google" id="ProtNLM"/>
    </source>
</evidence>
<dbReference type="SUPFAM" id="SSF48452">
    <property type="entry name" value="TPR-like"/>
    <property type="match status" value="1"/>
</dbReference>
<dbReference type="AlphaFoldDB" id="A0A6S6XTZ7"/>
<dbReference type="Proteomes" id="UP000515733">
    <property type="component" value="Chromosome"/>
</dbReference>
<dbReference type="InterPro" id="IPR010323">
    <property type="entry name" value="DUF924"/>
</dbReference>
<reference evidence="1 2" key="1">
    <citation type="submission" date="2020-03" db="EMBL/GenBank/DDBJ databases">
        <authorList>
            <consortium name="Genoscope - CEA"/>
            <person name="William W."/>
        </authorList>
    </citation>
    <scope>NUCLEOTIDE SEQUENCE [LARGE SCALE GENOMIC DNA]</scope>
    <source>
        <strain evidence="2">DSM 16959</strain>
    </source>
</reference>
<dbReference type="InterPro" id="IPR011990">
    <property type="entry name" value="TPR-like_helical_dom_sf"/>
</dbReference>